<name>A0A3B1A2R2_9ZZZZ</name>
<reference evidence="5" key="1">
    <citation type="submission" date="2018-06" db="EMBL/GenBank/DDBJ databases">
        <authorList>
            <person name="Zhirakovskaya E."/>
        </authorList>
    </citation>
    <scope>NUCLEOTIDE SEQUENCE</scope>
</reference>
<dbReference type="GO" id="GO:0003700">
    <property type="term" value="F:DNA-binding transcription factor activity"/>
    <property type="evidence" value="ECO:0007669"/>
    <property type="project" value="InterPro"/>
</dbReference>
<dbReference type="Pfam" id="PF00376">
    <property type="entry name" value="MerR"/>
    <property type="match status" value="1"/>
</dbReference>
<keyword evidence="2" id="KW-0238">DNA-binding</keyword>
<evidence type="ECO:0000256" key="1">
    <source>
        <dbReference type="ARBA" id="ARBA00023015"/>
    </source>
</evidence>
<evidence type="ECO:0000313" key="5">
    <source>
        <dbReference type="EMBL" id="VAW87176.1"/>
    </source>
</evidence>
<dbReference type="GO" id="GO:0003677">
    <property type="term" value="F:DNA binding"/>
    <property type="evidence" value="ECO:0007669"/>
    <property type="project" value="UniProtKB-KW"/>
</dbReference>
<dbReference type="PANTHER" id="PTHR30204">
    <property type="entry name" value="REDOX-CYCLING DRUG-SENSING TRANSCRIPTIONAL ACTIVATOR SOXR"/>
    <property type="match status" value="1"/>
</dbReference>
<sequence length="136" mass="15189">MNQENSMGIGVLSEHTGCKVETIRYYERIGLLPDPPRSEGGHRIYGLEHLKRLTFIRRGRELGFTLDEVRTLLGLVDGGNYTCGEVRALTLKHQQKIQKKITDLKRLEKSLAEIAAQCEGGAVPECPVIDALFVVL</sequence>
<dbReference type="InterPro" id="IPR000551">
    <property type="entry name" value="MerR-type_HTH_dom"/>
</dbReference>
<keyword evidence="1" id="KW-0805">Transcription regulation</keyword>
<organism evidence="5">
    <name type="scientific">hydrothermal vent metagenome</name>
    <dbReference type="NCBI Taxonomy" id="652676"/>
    <lineage>
        <taxon>unclassified sequences</taxon>
        <taxon>metagenomes</taxon>
        <taxon>ecological metagenomes</taxon>
    </lineage>
</organism>
<dbReference type="EMBL" id="UOFQ01000059">
    <property type="protein sequence ID" value="VAW87176.1"/>
    <property type="molecule type" value="Genomic_DNA"/>
</dbReference>
<evidence type="ECO:0000256" key="3">
    <source>
        <dbReference type="ARBA" id="ARBA00023163"/>
    </source>
</evidence>
<dbReference type="PROSITE" id="PS00552">
    <property type="entry name" value="HTH_MERR_1"/>
    <property type="match status" value="1"/>
</dbReference>
<proteinExistence type="predicted"/>
<dbReference type="PROSITE" id="PS50937">
    <property type="entry name" value="HTH_MERR_2"/>
    <property type="match status" value="1"/>
</dbReference>
<dbReference type="InterPro" id="IPR047057">
    <property type="entry name" value="MerR_fam"/>
</dbReference>
<dbReference type="Pfam" id="PF09278">
    <property type="entry name" value="MerR-DNA-bind"/>
    <property type="match status" value="1"/>
</dbReference>
<gene>
    <name evidence="5" type="ORF">MNBD_GAMMA17-416</name>
</gene>
<dbReference type="CDD" id="cd04785">
    <property type="entry name" value="HTH_CadR-PbrR-like"/>
    <property type="match status" value="1"/>
</dbReference>
<dbReference type="PANTHER" id="PTHR30204:SF92">
    <property type="entry name" value="HTH-TYPE TRANSCRIPTIONAL REGULATOR ZNTR"/>
    <property type="match status" value="1"/>
</dbReference>
<dbReference type="InterPro" id="IPR009061">
    <property type="entry name" value="DNA-bd_dom_put_sf"/>
</dbReference>
<dbReference type="SMART" id="SM00422">
    <property type="entry name" value="HTH_MERR"/>
    <property type="match status" value="1"/>
</dbReference>
<evidence type="ECO:0000256" key="2">
    <source>
        <dbReference type="ARBA" id="ARBA00023125"/>
    </source>
</evidence>
<dbReference type="AlphaFoldDB" id="A0A3B1A2R2"/>
<dbReference type="SUPFAM" id="SSF46955">
    <property type="entry name" value="Putative DNA-binding domain"/>
    <property type="match status" value="1"/>
</dbReference>
<dbReference type="PRINTS" id="PR00040">
    <property type="entry name" value="HTHMERR"/>
</dbReference>
<evidence type="ECO:0000259" key="4">
    <source>
        <dbReference type="PROSITE" id="PS50937"/>
    </source>
</evidence>
<keyword evidence="3" id="KW-0804">Transcription</keyword>
<dbReference type="InterPro" id="IPR015358">
    <property type="entry name" value="Tscrpt_reg_MerR_DNA-bd"/>
</dbReference>
<feature type="domain" description="HTH merR-type" evidence="4">
    <location>
        <begin position="9"/>
        <end position="75"/>
    </location>
</feature>
<accession>A0A3B1A2R2</accession>
<dbReference type="Gene3D" id="1.10.1660.10">
    <property type="match status" value="1"/>
</dbReference>
<protein>
    <submittedName>
        <fullName evidence="5">Heavy metal resistance transcriptional regulator HmrR</fullName>
    </submittedName>
</protein>